<evidence type="ECO:0000256" key="1">
    <source>
        <dbReference type="ARBA" id="ARBA00001946"/>
    </source>
</evidence>
<evidence type="ECO:0000256" key="4">
    <source>
        <dbReference type="ARBA" id="ARBA00022801"/>
    </source>
</evidence>
<evidence type="ECO:0000256" key="3">
    <source>
        <dbReference type="ARBA" id="ARBA00022723"/>
    </source>
</evidence>
<proteinExistence type="inferred from homology"/>
<gene>
    <name evidence="7" type="primary">exoA</name>
    <name evidence="7" type="ORF">LYSBPC_25620</name>
</gene>
<dbReference type="InterPro" id="IPR036691">
    <property type="entry name" value="Endo/exonu/phosph_ase_sf"/>
</dbReference>
<comment type="caution">
    <text evidence="7">The sequence shown here is derived from an EMBL/GenBank/DDBJ whole genome shotgun (WGS) entry which is preliminary data.</text>
</comment>
<evidence type="ECO:0000259" key="6">
    <source>
        <dbReference type="Pfam" id="PF03372"/>
    </source>
</evidence>
<dbReference type="PANTHER" id="PTHR22748">
    <property type="entry name" value="AP ENDONUCLEASE"/>
    <property type="match status" value="1"/>
</dbReference>
<dbReference type="InterPro" id="IPR020847">
    <property type="entry name" value="AP_endonuclease_F1_BS"/>
</dbReference>
<dbReference type="NCBIfam" id="TIGR00633">
    <property type="entry name" value="xth"/>
    <property type="match status" value="1"/>
</dbReference>
<dbReference type="Pfam" id="PF03372">
    <property type="entry name" value="Exo_endo_phos"/>
    <property type="match status" value="1"/>
</dbReference>
<reference evidence="7" key="1">
    <citation type="submission" date="2022-08" db="EMBL/GenBank/DDBJ databases">
        <title>Draft genome sequence of Lysinibacillus sp. strain KH24.</title>
        <authorList>
            <person name="Kanbe H."/>
            <person name="Itoh H."/>
        </authorList>
    </citation>
    <scope>NUCLEOTIDE SEQUENCE</scope>
    <source>
        <strain evidence="7">KH24</strain>
    </source>
</reference>
<comment type="similarity">
    <text evidence="2">Belongs to the DNA repair enzymes AP/ExoA family.</text>
</comment>
<dbReference type="PROSITE" id="PS51435">
    <property type="entry name" value="AP_NUCLEASE_F1_4"/>
    <property type="match status" value="1"/>
</dbReference>
<dbReference type="NCBIfam" id="TIGR00195">
    <property type="entry name" value="exoDNase_III"/>
    <property type="match status" value="1"/>
</dbReference>
<dbReference type="InterPro" id="IPR005135">
    <property type="entry name" value="Endo/exonuclease/phosphatase"/>
</dbReference>
<dbReference type="PROSITE" id="PS00726">
    <property type="entry name" value="AP_NUCLEASE_F1_1"/>
    <property type="match status" value="1"/>
</dbReference>
<dbReference type="PANTHER" id="PTHR22748:SF6">
    <property type="entry name" value="DNA-(APURINIC OR APYRIMIDINIC SITE) ENDONUCLEASE"/>
    <property type="match status" value="1"/>
</dbReference>
<dbReference type="EMBL" id="BRZA01000003">
    <property type="protein sequence ID" value="GLC89435.1"/>
    <property type="molecule type" value="Genomic_DNA"/>
</dbReference>
<keyword evidence="3" id="KW-0479">Metal-binding</keyword>
<evidence type="ECO:0000313" key="8">
    <source>
        <dbReference type="Proteomes" id="UP001065593"/>
    </source>
</evidence>
<protein>
    <submittedName>
        <fullName evidence="7">Exodeoxyribonuclease III</fullName>
    </submittedName>
</protein>
<dbReference type="Gene3D" id="3.60.10.10">
    <property type="entry name" value="Endonuclease/exonuclease/phosphatase"/>
    <property type="match status" value="1"/>
</dbReference>
<organism evidence="7 8">
    <name type="scientific">Lysinibacillus piscis</name>
    <dbReference type="NCBI Taxonomy" id="2518931"/>
    <lineage>
        <taxon>Bacteria</taxon>
        <taxon>Bacillati</taxon>
        <taxon>Bacillota</taxon>
        <taxon>Bacilli</taxon>
        <taxon>Bacillales</taxon>
        <taxon>Bacillaceae</taxon>
        <taxon>Lysinibacillus</taxon>
    </lineage>
</organism>
<evidence type="ECO:0000256" key="2">
    <source>
        <dbReference type="ARBA" id="ARBA00007092"/>
    </source>
</evidence>
<dbReference type="RefSeq" id="WP_264989209.1">
    <property type="nucleotide sequence ID" value="NZ_BRZA01000003.1"/>
</dbReference>
<dbReference type="CDD" id="cd09087">
    <property type="entry name" value="Ape1-like_AP-endo"/>
    <property type="match status" value="1"/>
</dbReference>
<keyword evidence="5" id="KW-0460">Magnesium</keyword>
<sequence>MKFISWNVNGIRACVKKGFLDFFEQMDADFFCIQETKCQAGQVELALEGYEQYWNYAQKKGYSGTAIFTKHKPMTVHYGVGEDSSQEEGRIITLEYEHFYLVNVYTPNAQRDLARLPLRLQWEERLALYLQELDAKKPVVYCGDLNVAHEEIDIKNAKSNIGNSGFTYEERAKMTELLASGFVDTFRYQQPDATDHYTWWSYMNKVRERNIGWRIDYFIVSERLKEQIDVATIHPHIMGSDHCPIELQLRKGS</sequence>
<evidence type="ECO:0000256" key="5">
    <source>
        <dbReference type="ARBA" id="ARBA00022842"/>
    </source>
</evidence>
<evidence type="ECO:0000313" key="7">
    <source>
        <dbReference type="EMBL" id="GLC89435.1"/>
    </source>
</evidence>
<comment type="cofactor">
    <cofactor evidence="1">
        <name>Mg(2+)</name>
        <dbReference type="ChEBI" id="CHEBI:18420"/>
    </cofactor>
</comment>
<name>A0ABQ5NMG7_9BACI</name>
<keyword evidence="4" id="KW-0378">Hydrolase</keyword>
<dbReference type="Proteomes" id="UP001065593">
    <property type="component" value="Unassembled WGS sequence"/>
</dbReference>
<dbReference type="InterPro" id="IPR004808">
    <property type="entry name" value="AP_endonuc_1"/>
</dbReference>
<accession>A0ABQ5NMG7</accession>
<dbReference type="SUPFAM" id="SSF56219">
    <property type="entry name" value="DNase I-like"/>
    <property type="match status" value="1"/>
</dbReference>
<feature type="domain" description="Endonuclease/exonuclease/phosphatase" evidence="6">
    <location>
        <begin position="4"/>
        <end position="242"/>
    </location>
</feature>
<keyword evidence="8" id="KW-1185">Reference proteome</keyword>